<evidence type="ECO:0000256" key="3">
    <source>
        <dbReference type="ARBA" id="ARBA00022771"/>
    </source>
</evidence>
<dbReference type="AlphaFoldDB" id="A0A8B8G390"/>
<keyword evidence="7" id="KW-1185">Reference proteome</keyword>
<dbReference type="SUPFAM" id="SSF53098">
    <property type="entry name" value="Ribonuclease H-like"/>
    <property type="match status" value="1"/>
</dbReference>
<keyword evidence="3" id="KW-0863">Zinc-finger</keyword>
<feature type="domain" description="HAT C-terminal dimerisation" evidence="6">
    <location>
        <begin position="304"/>
        <end position="383"/>
    </location>
</feature>
<dbReference type="InterPro" id="IPR008906">
    <property type="entry name" value="HATC_C_dom"/>
</dbReference>
<dbReference type="GO" id="GO:0008270">
    <property type="term" value="F:zinc ion binding"/>
    <property type="evidence" value="ECO:0007669"/>
    <property type="project" value="UniProtKB-KW"/>
</dbReference>
<reference evidence="8" key="1">
    <citation type="submission" date="2025-08" db="UniProtKB">
        <authorList>
            <consortium name="RefSeq"/>
        </authorList>
    </citation>
    <scope>IDENTIFICATION</scope>
    <source>
        <tissue evidence="8">Whole body</tissue>
    </source>
</reference>
<dbReference type="GO" id="GO:0005634">
    <property type="term" value="C:nucleus"/>
    <property type="evidence" value="ECO:0007669"/>
    <property type="project" value="UniProtKB-SubCell"/>
</dbReference>
<accession>A0A8B8G390</accession>
<evidence type="ECO:0000259" key="6">
    <source>
        <dbReference type="Pfam" id="PF05699"/>
    </source>
</evidence>
<evidence type="ECO:0000313" key="7">
    <source>
        <dbReference type="Proteomes" id="UP000694846"/>
    </source>
</evidence>
<dbReference type="Pfam" id="PF05699">
    <property type="entry name" value="Dimer_Tnp_hAT"/>
    <property type="match status" value="1"/>
</dbReference>
<proteinExistence type="predicted"/>
<keyword evidence="5" id="KW-0539">Nucleus</keyword>
<evidence type="ECO:0000256" key="1">
    <source>
        <dbReference type="ARBA" id="ARBA00004123"/>
    </source>
</evidence>
<dbReference type="GeneID" id="112688471"/>
<evidence type="ECO:0000313" key="8">
    <source>
        <dbReference type="RefSeq" id="XP_025417442.1"/>
    </source>
</evidence>
<gene>
    <name evidence="8" type="primary">LOC112688471</name>
</gene>
<dbReference type="RefSeq" id="XP_025417442.1">
    <property type="nucleotide sequence ID" value="XM_025561657.1"/>
</dbReference>
<dbReference type="InterPro" id="IPR052035">
    <property type="entry name" value="ZnF_BED_domain_contain"/>
</dbReference>
<dbReference type="PANTHER" id="PTHR46481">
    <property type="entry name" value="ZINC FINGER BED DOMAIN-CONTAINING PROTEIN 4"/>
    <property type="match status" value="1"/>
</dbReference>
<evidence type="ECO:0000256" key="5">
    <source>
        <dbReference type="ARBA" id="ARBA00023242"/>
    </source>
</evidence>
<keyword evidence="2" id="KW-0479">Metal-binding</keyword>
<dbReference type="PANTHER" id="PTHR46481:SF10">
    <property type="entry name" value="ZINC FINGER BED DOMAIN-CONTAINING PROTEIN 39"/>
    <property type="match status" value="1"/>
</dbReference>
<organism evidence="7 8">
    <name type="scientific">Sipha flava</name>
    <name type="common">yellow sugarcane aphid</name>
    <dbReference type="NCBI Taxonomy" id="143950"/>
    <lineage>
        <taxon>Eukaryota</taxon>
        <taxon>Metazoa</taxon>
        <taxon>Ecdysozoa</taxon>
        <taxon>Arthropoda</taxon>
        <taxon>Hexapoda</taxon>
        <taxon>Insecta</taxon>
        <taxon>Pterygota</taxon>
        <taxon>Neoptera</taxon>
        <taxon>Paraneoptera</taxon>
        <taxon>Hemiptera</taxon>
        <taxon>Sternorrhyncha</taxon>
        <taxon>Aphidomorpha</taxon>
        <taxon>Aphidoidea</taxon>
        <taxon>Aphididae</taxon>
        <taxon>Sipha</taxon>
    </lineage>
</organism>
<evidence type="ECO:0000256" key="4">
    <source>
        <dbReference type="ARBA" id="ARBA00022833"/>
    </source>
</evidence>
<comment type="subcellular location">
    <subcellularLocation>
        <location evidence="1">Nucleus</location>
    </subcellularLocation>
</comment>
<name>A0A8B8G390_9HEMI</name>
<sequence>MVESHTAVNLSLFLNNCFKDWNITSAIVMNQNWRHIRHIPCLAHKLNLIAQSGLGEIKNVHKKVKNIVEYFKRSTKANLKLKNAQKQMGYPELKLIQYVCTRWNSMYDMFQRCIDNKEPLMSTIAIIGNMDNLVHEDFELIKHYCAIFKPFKEVTIELSSEKGISISKVLILIKALHLHIKNKEKEPNLPNAIHLMLSKMVIKANAKFENIENQPVLTEATILDPRFKKKAFNNQYTYQKTYEKIVQKVATIIRLNQSPVENEENKKTIPTYRGNETFEIWQQFDSQVSTSTSVNTPTSEAIVELDRYLNEPILDRKLDPLKWWNDRKKIYPNLFDLMLLRLCVPSTSVPSERAFSKAGYTISERRNRLSTKNTEMLIFLNSNY</sequence>
<evidence type="ECO:0000256" key="2">
    <source>
        <dbReference type="ARBA" id="ARBA00022723"/>
    </source>
</evidence>
<dbReference type="InterPro" id="IPR012337">
    <property type="entry name" value="RNaseH-like_sf"/>
</dbReference>
<dbReference type="GO" id="GO:0046983">
    <property type="term" value="F:protein dimerization activity"/>
    <property type="evidence" value="ECO:0007669"/>
    <property type="project" value="InterPro"/>
</dbReference>
<keyword evidence="4" id="KW-0862">Zinc</keyword>
<dbReference type="OrthoDB" id="6608103at2759"/>
<protein>
    <submittedName>
        <fullName evidence="8">Zinc finger BED domain-containing protein 4-like</fullName>
    </submittedName>
</protein>
<dbReference type="Proteomes" id="UP000694846">
    <property type="component" value="Unplaced"/>
</dbReference>